<evidence type="ECO:0000313" key="2">
    <source>
        <dbReference type="Proteomes" id="UP001597040"/>
    </source>
</evidence>
<reference evidence="2" key="1">
    <citation type="journal article" date="2019" name="Int. J. Syst. Evol. Microbiol.">
        <title>The Global Catalogue of Microorganisms (GCM) 10K type strain sequencing project: providing services to taxonomists for standard genome sequencing and annotation.</title>
        <authorList>
            <consortium name="The Broad Institute Genomics Platform"/>
            <consortium name="The Broad Institute Genome Sequencing Center for Infectious Disease"/>
            <person name="Wu L."/>
            <person name="Ma J."/>
        </authorList>
    </citation>
    <scope>NUCLEOTIDE SEQUENCE [LARGE SCALE GENOMIC DNA]</scope>
    <source>
        <strain evidence="2">CCUG 56754</strain>
    </source>
</reference>
<keyword evidence="2" id="KW-1185">Reference proteome</keyword>
<sequence>MLDMYEQPWLREKETVTLSYEELDIILFDLKAVRKSLLDLAFEEDYGERAQEFLNITLESILSIEDSIYTIKESDLHSSKALQRQYGNLQGSFIANFMYFDTCYQEYINDEQ</sequence>
<proteinExistence type="predicted"/>
<dbReference type="Proteomes" id="UP001597040">
    <property type="component" value="Unassembled WGS sequence"/>
</dbReference>
<comment type="caution">
    <text evidence="1">The sequence shown here is derived from an EMBL/GenBank/DDBJ whole genome shotgun (WGS) entry which is preliminary data.</text>
</comment>
<name>A0ABW3LGQ0_9BACI</name>
<gene>
    <name evidence="1" type="ORF">ACFQ3N_01065</name>
</gene>
<protein>
    <submittedName>
        <fullName evidence="1">Uncharacterized protein</fullName>
    </submittedName>
</protein>
<accession>A0ABW3LGQ0</accession>
<evidence type="ECO:0000313" key="1">
    <source>
        <dbReference type="EMBL" id="MFD1037018.1"/>
    </source>
</evidence>
<dbReference type="EMBL" id="JBHTKJ010000001">
    <property type="protein sequence ID" value="MFD1037018.1"/>
    <property type="molecule type" value="Genomic_DNA"/>
</dbReference>
<dbReference type="RefSeq" id="WP_390358718.1">
    <property type="nucleotide sequence ID" value="NZ_JBHTKJ010000001.1"/>
</dbReference>
<organism evidence="1 2">
    <name type="scientific">Virgibacillus byunsanensis</name>
    <dbReference type="NCBI Taxonomy" id="570945"/>
    <lineage>
        <taxon>Bacteria</taxon>
        <taxon>Bacillati</taxon>
        <taxon>Bacillota</taxon>
        <taxon>Bacilli</taxon>
        <taxon>Bacillales</taxon>
        <taxon>Bacillaceae</taxon>
        <taxon>Virgibacillus</taxon>
    </lineage>
</organism>